<comment type="pathway">
    <text evidence="4">Cofactor biosynthesis; adenosylcobalamin biosynthesis; adenosylcobalamin from cob(II)yrinate a,c-diamide: step 2/7.</text>
</comment>
<gene>
    <name evidence="6" type="ORF">GXW78_24455</name>
</gene>
<reference evidence="7" key="1">
    <citation type="journal article" date="2021" name="Syst. Appl. Microbiol.">
        <title>Roseomonas hellenica sp. nov., isolated from roots of wild-growing Alkanna tinctoria.</title>
        <authorList>
            <person name="Rat A."/>
            <person name="Naranjo H.D."/>
            <person name="Lebbe L."/>
            <person name="Cnockaert M."/>
            <person name="Krigas N."/>
            <person name="Grigoriadou K."/>
            <person name="Maloupa E."/>
            <person name="Willems A."/>
        </authorList>
    </citation>
    <scope>NUCLEOTIDE SEQUENCE [LARGE SCALE GENOMIC DNA]</scope>
    <source>
        <strain evidence="7">LMG 31159</strain>
    </source>
</reference>
<comment type="caution">
    <text evidence="6">The sequence shown here is derived from an EMBL/GenBank/DDBJ whole genome shotgun (WGS) entry which is preliminary data.</text>
</comment>
<evidence type="ECO:0000256" key="3">
    <source>
        <dbReference type="ARBA" id="ARBA00022840"/>
    </source>
</evidence>
<evidence type="ECO:0000256" key="4">
    <source>
        <dbReference type="RuleBase" id="RU366026"/>
    </source>
</evidence>
<keyword evidence="2 4" id="KW-0547">Nucleotide-binding</keyword>
<dbReference type="InterPro" id="IPR029499">
    <property type="entry name" value="PduO-typ"/>
</dbReference>
<comment type="catalytic activity">
    <reaction evidence="4">
        <text>2 cob(II)yrinate a,c diamide + reduced [electron-transfer flavoprotein] + 2 ATP = 2 adenosylcob(III)yrinate a,c-diamide + 2 triphosphate + oxidized [electron-transfer flavoprotein] + 3 H(+)</text>
        <dbReference type="Rhea" id="RHEA:11528"/>
        <dbReference type="Rhea" id="RHEA-COMP:10685"/>
        <dbReference type="Rhea" id="RHEA-COMP:10686"/>
        <dbReference type="ChEBI" id="CHEBI:15378"/>
        <dbReference type="ChEBI" id="CHEBI:18036"/>
        <dbReference type="ChEBI" id="CHEBI:30616"/>
        <dbReference type="ChEBI" id="CHEBI:57692"/>
        <dbReference type="ChEBI" id="CHEBI:58307"/>
        <dbReference type="ChEBI" id="CHEBI:58503"/>
        <dbReference type="ChEBI" id="CHEBI:58537"/>
        <dbReference type="EC" id="2.5.1.17"/>
    </reaction>
</comment>
<evidence type="ECO:0000256" key="2">
    <source>
        <dbReference type="ARBA" id="ARBA00022741"/>
    </source>
</evidence>
<organism evidence="6 7">
    <name type="scientific">Neoroseomonas terrae</name>
    <dbReference type="NCBI Taxonomy" id="424799"/>
    <lineage>
        <taxon>Bacteria</taxon>
        <taxon>Pseudomonadati</taxon>
        <taxon>Pseudomonadota</taxon>
        <taxon>Alphaproteobacteria</taxon>
        <taxon>Acetobacterales</taxon>
        <taxon>Acetobacteraceae</taxon>
        <taxon>Neoroseomonas</taxon>
    </lineage>
</organism>
<feature type="domain" description="Cobalamin adenosyltransferase-like" evidence="5">
    <location>
        <begin position="7"/>
        <end position="167"/>
    </location>
</feature>
<accession>A0ABS5EP86</accession>
<evidence type="ECO:0000259" key="5">
    <source>
        <dbReference type="Pfam" id="PF01923"/>
    </source>
</evidence>
<keyword evidence="4" id="KW-0169">Cobalamin biosynthesis</keyword>
<dbReference type="EC" id="2.5.1.17" evidence="4"/>
<keyword evidence="1 4" id="KW-0808">Transferase</keyword>
<dbReference type="SUPFAM" id="SSF89028">
    <property type="entry name" value="Cobalamin adenosyltransferase-like"/>
    <property type="match status" value="1"/>
</dbReference>
<sequence length="184" mass="19509">MVKLDVITTRGGDKGETSLGDGTRLRKYALRIEAFGTVDEANAVLGVLRLHLAGEADAMVARIQNELFDVGADLCVPGEAGARLRVSDTQSLRLEAEIAAMNAALPPLRSFVLPAGCAGASYAHLARTVVRRAERLAVGLAAQEEVNGAVIRYLNRLSDHLFVLSRHLNAAAGGDVLWVPGATR</sequence>
<dbReference type="Pfam" id="PF01923">
    <property type="entry name" value="Cob_adeno_trans"/>
    <property type="match status" value="1"/>
</dbReference>
<dbReference type="GO" id="GO:0008817">
    <property type="term" value="F:corrinoid adenosyltransferase activity"/>
    <property type="evidence" value="ECO:0007669"/>
    <property type="project" value="UniProtKB-EC"/>
</dbReference>
<comment type="similarity">
    <text evidence="4">Belongs to the Cob(I)alamin adenosyltransferase family.</text>
</comment>
<evidence type="ECO:0000256" key="1">
    <source>
        <dbReference type="ARBA" id="ARBA00022679"/>
    </source>
</evidence>
<proteinExistence type="inferred from homology"/>
<dbReference type="PANTHER" id="PTHR12213">
    <property type="entry name" value="CORRINOID ADENOSYLTRANSFERASE"/>
    <property type="match status" value="1"/>
</dbReference>
<keyword evidence="7" id="KW-1185">Reference proteome</keyword>
<keyword evidence="3 4" id="KW-0067">ATP-binding</keyword>
<dbReference type="NCBIfam" id="TIGR00636">
    <property type="entry name" value="PduO_Nterm"/>
    <property type="match status" value="1"/>
</dbReference>
<name>A0ABS5EP86_9PROT</name>
<comment type="catalytic activity">
    <reaction evidence="4">
        <text>2 cob(II)alamin + reduced [electron-transfer flavoprotein] + 2 ATP = 2 adenosylcob(III)alamin + 2 triphosphate + oxidized [electron-transfer flavoprotein] + 3 H(+)</text>
        <dbReference type="Rhea" id="RHEA:28671"/>
        <dbReference type="Rhea" id="RHEA-COMP:10685"/>
        <dbReference type="Rhea" id="RHEA-COMP:10686"/>
        <dbReference type="ChEBI" id="CHEBI:15378"/>
        <dbReference type="ChEBI" id="CHEBI:16304"/>
        <dbReference type="ChEBI" id="CHEBI:18036"/>
        <dbReference type="ChEBI" id="CHEBI:18408"/>
        <dbReference type="ChEBI" id="CHEBI:30616"/>
        <dbReference type="ChEBI" id="CHEBI:57692"/>
        <dbReference type="ChEBI" id="CHEBI:58307"/>
        <dbReference type="EC" id="2.5.1.17"/>
    </reaction>
</comment>
<dbReference type="Gene3D" id="1.20.1200.10">
    <property type="entry name" value="Cobalamin adenosyltransferase-like"/>
    <property type="match status" value="1"/>
</dbReference>
<protein>
    <recommendedName>
        <fullName evidence="4">Corrinoid adenosyltransferase</fullName>
        <ecNumber evidence="4">2.5.1.17</ecNumber>
    </recommendedName>
    <alternativeName>
        <fullName evidence="4">Cob(II)alamin adenosyltransferase</fullName>
    </alternativeName>
    <alternativeName>
        <fullName evidence="4">Cob(II)yrinic acid a,c-diamide adenosyltransferase</fullName>
    </alternativeName>
    <alternativeName>
        <fullName evidence="4">Cobinamide/cobalamin adenosyltransferase</fullName>
    </alternativeName>
</protein>
<dbReference type="EMBL" id="JAAEDI010000035">
    <property type="protein sequence ID" value="MBR0652831.1"/>
    <property type="molecule type" value="Genomic_DNA"/>
</dbReference>
<dbReference type="InterPro" id="IPR016030">
    <property type="entry name" value="CblAdoTrfase-like"/>
</dbReference>
<dbReference type="RefSeq" id="WP_211871545.1">
    <property type="nucleotide sequence ID" value="NZ_JAAEDI010000035.1"/>
</dbReference>
<dbReference type="Proteomes" id="UP000698752">
    <property type="component" value="Unassembled WGS sequence"/>
</dbReference>
<evidence type="ECO:0000313" key="6">
    <source>
        <dbReference type="EMBL" id="MBR0652831.1"/>
    </source>
</evidence>
<dbReference type="InterPro" id="IPR036451">
    <property type="entry name" value="CblAdoTrfase-like_sf"/>
</dbReference>
<evidence type="ECO:0000313" key="7">
    <source>
        <dbReference type="Proteomes" id="UP000698752"/>
    </source>
</evidence>
<dbReference type="PANTHER" id="PTHR12213:SF0">
    <property type="entry name" value="CORRINOID ADENOSYLTRANSFERASE MMAB"/>
    <property type="match status" value="1"/>
</dbReference>